<evidence type="ECO:0000313" key="3">
    <source>
        <dbReference type="Proteomes" id="UP000226079"/>
    </source>
</evidence>
<feature type="domain" description="C2H2-type" evidence="1">
    <location>
        <begin position="38"/>
        <end position="60"/>
    </location>
</feature>
<accession>A0A2A9CV79</accession>
<dbReference type="GO" id="GO:0016491">
    <property type="term" value="F:oxidoreductase activity"/>
    <property type="evidence" value="ECO:0007669"/>
    <property type="project" value="InterPro"/>
</dbReference>
<name>A0A2A9CV79_9ACTN</name>
<dbReference type="InterPro" id="IPR013087">
    <property type="entry name" value="Znf_C2H2_type"/>
</dbReference>
<dbReference type="Pfam" id="PF04945">
    <property type="entry name" value="YHS"/>
    <property type="match status" value="1"/>
</dbReference>
<dbReference type="InterPro" id="IPR007029">
    <property type="entry name" value="YHS_dom"/>
</dbReference>
<dbReference type="Gene3D" id="1.10.620.20">
    <property type="entry name" value="Ribonucleotide Reductase, subunit A"/>
    <property type="match status" value="1"/>
</dbReference>
<gene>
    <name evidence="2" type="ORF">ATK74_2534</name>
</gene>
<proteinExistence type="predicted"/>
<keyword evidence="3" id="KW-1185">Reference proteome</keyword>
<protein>
    <submittedName>
        <fullName evidence="2">Cu+-exporting ATPase</fullName>
    </submittedName>
</protein>
<sequence length="62" mass="6927">MFEKQKTIKALDPICGMRIAPANAAATREHDGTNFYFCAEGCAKTFDRDPHRYGHLAAPHPH</sequence>
<comment type="caution">
    <text evidence="2">The sequence shown here is derived from an EMBL/GenBank/DDBJ whole genome shotgun (WGS) entry which is preliminary data.</text>
</comment>
<organism evidence="2 3">
    <name type="scientific">Propionicimonas paludicola</name>
    <dbReference type="NCBI Taxonomy" id="185243"/>
    <lineage>
        <taxon>Bacteria</taxon>
        <taxon>Bacillati</taxon>
        <taxon>Actinomycetota</taxon>
        <taxon>Actinomycetes</taxon>
        <taxon>Propionibacteriales</taxon>
        <taxon>Nocardioidaceae</taxon>
        <taxon>Propionicimonas</taxon>
    </lineage>
</organism>
<dbReference type="InterPro" id="IPR012348">
    <property type="entry name" value="RNR-like"/>
</dbReference>
<evidence type="ECO:0000313" key="2">
    <source>
        <dbReference type="EMBL" id="PFG17955.1"/>
    </source>
</evidence>
<dbReference type="OrthoDB" id="5242066at2"/>
<dbReference type="SUPFAM" id="SSF47240">
    <property type="entry name" value="Ferritin-like"/>
    <property type="match status" value="1"/>
</dbReference>
<dbReference type="Proteomes" id="UP000226079">
    <property type="component" value="Unassembled WGS sequence"/>
</dbReference>
<reference evidence="2 3" key="1">
    <citation type="submission" date="2017-10" db="EMBL/GenBank/DDBJ databases">
        <title>Sequencing the genomes of 1000 actinobacteria strains.</title>
        <authorList>
            <person name="Klenk H.-P."/>
        </authorList>
    </citation>
    <scope>NUCLEOTIDE SEQUENCE [LARGE SCALE GENOMIC DNA]</scope>
    <source>
        <strain evidence="2 3">DSM 15597</strain>
    </source>
</reference>
<dbReference type="PROSITE" id="PS00028">
    <property type="entry name" value="ZINC_FINGER_C2H2_1"/>
    <property type="match status" value="1"/>
</dbReference>
<dbReference type="InterPro" id="IPR009078">
    <property type="entry name" value="Ferritin-like_SF"/>
</dbReference>
<dbReference type="RefSeq" id="WP_098461346.1">
    <property type="nucleotide sequence ID" value="NZ_PDJC01000001.1"/>
</dbReference>
<dbReference type="AlphaFoldDB" id="A0A2A9CV79"/>
<evidence type="ECO:0000259" key="1">
    <source>
        <dbReference type="PROSITE" id="PS00028"/>
    </source>
</evidence>
<dbReference type="EMBL" id="PDJC01000001">
    <property type="protein sequence ID" value="PFG17955.1"/>
    <property type="molecule type" value="Genomic_DNA"/>
</dbReference>